<dbReference type="RefSeq" id="WP_165400185.1">
    <property type="nucleotide sequence ID" value="NZ_SGXD01000002.1"/>
</dbReference>
<keyword evidence="2" id="KW-0789">Thiol protease inhibitor</keyword>
<protein>
    <submittedName>
        <fullName evidence="4">Putative secreted protein</fullName>
    </submittedName>
</protein>
<dbReference type="EMBL" id="SGXD01000002">
    <property type="protein sequence ID" value="RZS89760.1"/>
    <property type="molecule type" value="Genomic_DNA"/>
</dbReference>
<keyword evidence="5" id="KW-1185">Reference proteome</keyword>
<dbReference type="Gene3D" id="2.60.40.2020">
    <property type="match status" value="1"/>
</dbReference>
<evidence type="ECO:0000256" key="2">
    <source>
        <dbReference type="ARBA" id="ARBA00022704"/>
    </source>
</evidence>
<dbReference type="Proteomes" id="UP000293638">
    <property type="component" value="Unassembled WGS sequence"/>
</dbReference>
<proteinExistence type="predicted"/>
<evidence type="ECO:0000256" key="1">
    <source>
        <dbReference type="ARBA" id="ARBA00022690"/>
    </source>
</evidence>
<gene>
    <name evidence="4" type="ORF">EV189_1533</name>
</gene>
<accession>A0A4Q7NSC8</accession>
<dbReference type="InterPro" id="IPR018990">
    <property type="entry name" value="Prot_inh_I42_chagasin"/>
</dbReference>
<evidence type="ECO:0000313" key="4">
    <source>
        <dbReference type="EMBL" id="RZS89760.1"/>
    </source>
</evidence>
<dbReference type="AlphaFoldDB" id="A0A4Q7NSC8"/>
<sequence>MGEVRTARVGEQVALAVPERRTGGYRWVVRSEPEGALEVVADDWEPPEGDAPGAVGTRRLAVRVAAPGRLLGVRARSWEAASGEGTVLLEVRVA</sequence>
<evidence type="ECO:0000313" key="5">
    <source>
        <dbReference type="Proteomes" id="UP000293638"/>
    </source>
</evidence>
<dbReference type="GO" id="GO:0004869">
    <property type="term" value="F:cysteine-type endopeptidase inhibitor activity"/>
    <property type="evidence" value="ECO:0007669"/>
    <property type="project" value="UniProtKB-KW"/>
</dbReference>
<feature type="domain" description="Proteinase inhibitor I42 chagasin" evidence="3">
    <location>
        <begin position="7"/>
        <end position="83"/>
    </location>
</feature>
<reference evidence="4 5" key="1">
    <citation type="submission" date="2019-02" db="EMBL/GenBank/DDBJ databases">
        <title>Genomic Encyclopedia of Type Strains, Phase IV (KMG-IV): sequencing the most valuable type-strain genomes for metagenomic binning, comparative biology and taxonomic classification.</title>
        <authorList>
            <person name="Goeker M."/>
        </authorList>
    </citation>
    <scope>NUCLEOTIDE SEQUENCE [LARGE SCALE GENOMIC DNA]</scope>
    <source>
        <strain evidence="4 5">DSM 45622</strain>
    </source>
</reference>
<name>A0A4Q7NSC8_9ACTN</name>
<comment type="caution">
    <text evidence="4">The sequence shown here is derived from an EMBL/GenBank/DDBJ whole genome shotgun (WGS) entry which is preliminary data.</text>
</comment>
<organism evidence="4 5">
    <name type="scientific">Motilibacter rhizosphaerae</name>
    <dbReference type="NCBI Taxonomy" id="598652"/>
    <lineage>
        <taxon>Bacteria</taxon>
        <taxon>Bacillati</taxon>
        <taxon>Actinomycetota</taxon>
        <taxon>Actinomycetes</taxon>
        <taxon>Motilibacterales</taxon>
        <taxon>Motilibacteraceae</taxon>
        <taxon>Motilibacter</taxon>
    </lineage>
</organism>
<evidence type="ECO:0000259" key="3">
    <source>
        <dbReference type="Pfam" id="PF09394"/>
    </source>
</evidence>
<keyword evidence="1" id="KW-0646">Protease inhibitor</keyword>
<dbReference type="InterPro" id="IPR036331">
    <property type="entry name" value="Chagasin-like_sf"/>
</dbReference>
<dbReference type="SUPFAM" id="SSF141066">
    <property type="entry name" value="ICP-like"/>
    <property type="match status" value="1"/>
</dbReference>
<dbReference type="Pfam" id="PF09394">
    <property type="entry name" value="Inhibitor_I42"/>
    <property type="match status" value="1"/>
</dbReference>